<reference evidence="2" key="1">
    <citation type="submission" date="2023-07" db="EMBL/GenBank/DDBJ databases">
        <title>Chryseobacterium sp. strain PBS4-4 Genome sequencing and assembly.</title>
        <authorList>
            <person name="Jung Y."/>
        </authorList>
    </citation>
    <scope>NUCLEOTIDE SEQUENCE [LARGE SCALE GENOMIC DNA]</scope>
    <source>
        <strain evidence="2">PBS4-4</strain>
    </source>
</reference>
<comment type="caution">
    <text evidence="1">The sequence shown here is derived from an EMBL/GenBank/DDBJ whole genome shotgun (WGS) entry which is preliminary data.</text>
</comment>
<name>A0ABT2W977_9FLAO</name>
<dbReference type="EMBL" id="JAOTEM010000005">
    <property type="protein sequence ID" value="MCU7618772.1"/>
    <property type="molecule type" value="Genomic_DNA"/>
</dbReference>
<proteinExistence type="predicted"/>
<sequence>MNRLGLMIISVIILVSCKYEGQEKVKSQGKFTKESKKNNSNNIKIIDSLFIGDHLISSKKFLLNIENGGDNFKYFHQYENILHRMNEKFIKWEYLKDSKVLSINSYLSLELMREKYNKEDKEKNIHIMLYTKIKGVKNDSILFYKYQIDKKALYVGQRFESLSYLQDDLTLWNLKTYTNQSELALGIDNWNKYKIDIKTGKIILIEKLNPYK</sequence>
<keyword evidence="2" id="KW-1185">Reference proteome</keyword>
<protein>
    <recommendedName>
        <fullName evidence="3">Lipoprotein</fullName>
    </recommendedName>
</protein>
<evidence type="ECO:0000313" key="1">
    <source>
        <dbReference type="EMBL" id="MCU7618772.1"/>
    </source>
</evidence>
<accession>A0ABT2W977</accession>
<organism evidence="1 2">
    <name type="scientific">Chryseobacterium edaphi</name>
    <dbReference type="NCBI Taxonomy" id="2976532"/>
    <lineage>
        <taxon>Bacteria</taxon>
        <taxon>Pseudomonadati</taxon>
        <taxon>Bacteroidota</taxon>
        <taxon>Flavobacteriia</taxon>
        <taxon>Flavobacteriales</taxon>
        <taxon>Weeksellaceae</taxon>
        <taxon>Chryseobacterium group</taxon>
        <taxon>Chryseobacterium</taxon>
    </lineage>
</organism>
<dbReference type="RefSeq" id="WP_263004293.1">
    <property type="nucleotide sequence ID" value="NZ_JAOTEM010000005.1"/>
</dbReference>
<gene>
    <name evidence="1" type="ORF">NZ698_16375</name>
</gene>
<evidence type="ECO:0000313" key="2">
    <source>
        <dbReference type="Proteomes" id="UP001208649"/>
    </source>
</evidence>
<dbReference type="PROSITE" id="PS51257">
    <property type="entry name" value="PROKAR_LIPOPROTEIN"/>
    <property type="match status" value="1"/>
</dbReference>
<evidence type="ECO:0008006" key="3">
    <source>
        <dbReference type="Google" id="ProtNLM"/>
    </source>
</evidence>
<dbReference type="Proteomes" id="UP001208649">
    <property type="component" value="Unassembled WGS sequence"/>
</dbReference>